<keyword evidence="1" id="KW-0472">Membrane</keyword>
<name>A0A0W1APS6_9BACL</name>
<comment type="caution">
    <text evidence="2">The sequence shown here is derived from an EMBL/GenBank/DDBJ whole genome shotgun (WGS) entry which is preliminary data.</text>
</comment>
<dbReference type="OrthoDB" id="1655249at2"/>
<feature type="transmembrane region" description="Helical" evidence="1">
    <location>
        <begin position="93"/>
        <end position="116"/>
    </location>
</feature>
<dbReference type="RefSeq" id="WP_060626919.1">
    <property type="nucleotide sequence ID" value="NZ_LCZJ02000087.1"/>
</dbReference>
<feature type="transmembrane region" description="Helical" evidence="1">
    <location>
        <begin position="200"/>
        <end position="218"/>
    </location>
</feature>
<keyword evidence="1" id="KW-0812">Transmembrane</keyword>
<dbReference type="EMBL" id="LCZJ02000087">
    <property type="protein sequence ID" value="KTD83272.1"/>
    <property type="molecule type" value="Genomic_DNA"/>
</dbReference>
<proteinExistence type="predicted"/>
<dbReference type="InterPro" id="IPR009214">
    <property type="entry name" value="DUF1129"/>
</dbReference>
<dbReference type="AlphaFoldDB" id="A0A0W1APS6"/>
<dbReference type="Pfam" id="PF06570">
    <property type="entry name" value="DUF1129"/>
    <property type="match status" value="1"/>
</dbReference>
<reference evidence="2 3" key="1">
    <citation type="journal article" date="2015" name="Int. Biodeterior. Biodegradation">
        <title>Physiological and genetic screening methods for the isolation of methyl tert-butyl ether-degrading bacteria for bioremediation purposes.</title>
        <authorList>
            <person name="Guisado I.M."/>
            <person name="Purswani J."/>
            <person name="Gonzalez Lopez J."/>
            <person name="Pozo C."/>
        </authorList>
    </citation>
    <scope>NUCLEOTIDE SEQUENCE [LARGE SCALE GENOMIC DNA]</scope>
    <source>
        <strain evidence="2 3">SH7</strain>
    </source>
</reference>
<dbReference type="SUPFAM" id="SSF158560">
    <property type="entry name" value="BH3980-like"/>
    <property type="match status" value="1"/>
</dbReference>
<keyword evidence="3" id="KW-1185">Reference proteome</keyword>
<evidence type="ECO:0000313" key="3">
    <source>
        <dbReference type="Proteomes" id="UP000054709"/>
    </source>
</evidence>
<evidence type="ECO:0008006" key="4">
    <source>
        <dbReference type="Google" id="ProtNLM"/>
    </source>
</evidence>
<protein>
    <recommendedName>
        <fullName evidence="4">DUF1129 domain-containing protein</fullName>
    </recommendedName>
</protein>
<feature type="transmembrane region" description="Helical" evidence="1">
    <location>
        <begin position="170"/>
        <end position="188"/>
    </location>
</feature>
<sequence>MKVKDMIKENNALREQMTPFNRSYFEDMILTMRASRVEALRAEELLLDAAKLLLKEQKKGKNAKQVFGENPDDYFKEIIDSVPTRPARSKWNYYLMIPCAALTCLFGILAIGGLFLQWTNGSSGMFGQISLFTLFAVGAGSIILIELIMKWMTSLSESDAPKAKPFDIKSLGIYIGIAVVAVFIGLYLDRLFPVITLSPWVSLIVSLVGAIGLKFIFFKQA</sequence>
<accession>A0A0W1APS6</accession>
<dbReference type="Proteomes" id="UP000054709">
    <property type="component" value="Unassembled WGS sequence"/>
</dbReference>
<feature type="transmembrane region" description="Helical" evidence="1">
    <location>
        <begin position="128"/>
        <end position="149"/>
    </location>
</feature>
<keyword evidence="1" id="KW-1133">Transmembrane helix</keyword>
<organism evidence="2 3">
    <name type="scientific">Paenibacillus etheri</name>
    <dbReference type="NCBI Taxonomy" id="1306852"/>
    <lineage>
        <taxon>Bacteria</taxon>
        <taxon>Bacillati</taxon>
        <taxon>Bacillota</taxon>
        <taxon>Bacilli</taxon>
        <taxon>Bacillales</taxon>
        <taxon>Paenibacillaceae</taxon>
        <taxon>Paenibacillus</taxon>
    </lineage>
</organism>
<gene>
    <name evidence="2" type="ORF">UQ64_03105</name>
</gene>
<evidence type="ECO:0000313" key="2">
    <source>
        <dbReference type="EMBL" id="KTD83272.1"/>
    </source>
</evidence>
<evidence type="ECO:0000256" key="1">
    <source>
        <dbReference type="SAM" id="Phobius"/>
    </source>
</evidence>